<gene>
    <name evidence="1" type="ORF">KP79_PYT22279</name>
</gene>
<comment type="caution">
    <text evidence="1">The sequence shown here is derived from an EMBL/GenBank/DDBJ whole genome shotgun (WGS) entry which is preliminary data.</text>
</comment>
<dbReference type="Proteomes" id="UP000242188">
    <property type="component" value="Unassembled WGS sequence"/>
</dbReference>
<accession>A0A210QDH9</accession>
<sequence length="134" mass="15822">MKNCNGDPEILKRNLLNIIEHYKGNHAGCYAESRCRKDKNYEPSRQILSDAVATKLLFKVLTSFVLYKSPHDFVLARDTFYVESFNNVMNIFYDKWISFSDKQYETRSELAVCHWNTNVDRKYTSINRKNIPRA</sequence>
<name>A0A210QDH9_MIZYE</name>
<dbReference type="AlphaFoldDB" id="A0A210QDH9"/>
<protein>
    <submittedName>
        <fullName evidence="1">Uncharacterized protein</fullName>
    </submittedName>
</protein>
<keyword evidence="2" id="KW-1185">Reference proteome</keyword>
<reference evidence="1 2" key="1">
    <citation type="journal article" date="2017" name="Nat. Ecol. Evol.">
        <title>Scallop genome provides insights into evolution of bilaterian karyotype and development.</title>
        <authorList>
            <person name="Wang S."/>
            <person name="Zhang J."/>
            <person name="Jiao W."/>
            <person name="Li J."/>
            <person name="Xun X."/>
            <person name="Sun Y."/>
            <person name="Guo X."/>
            <person name="Huan P."/>
            <person name="Dong B."/>
            <person name="Zhang L."/>
            <person name="Hu X."/>
            <person name="Sun X."/>
            <person name="Wang J."/>
            <person name="Zhao C."/>
            <person name="Wang Y."/>
            <person name="Wang D."/>
            <person name="Huang X."/>
            <person name="Wang R."/>
            <person name="Lv J."/>
            <person name="Li Y."/>
            <person name="Zhang Z."/>
            <person name="Liu B."/>
            <person name="Lu W."/>
            <person name="Hui Y."/>
            <person name="Liang J."/>
            <person name="Zhou Z."/>
            <person name="Hou R."/>
            <person name="Li X."/>
            <person name="Liu Y."/>
            <person name="Li H."/>
            <person name="Ning X."/>
            <person name="Lin Y."/>
            <person name="Zhao L."/>
            <person name="Xing Q."/>
            <person name="Dou J."/>
            <person name="Li Y."/>
            <person name="Mao J."/>
            <person name="Guo H."/>
            <person name="Dou H."/>
            <person name="Li T."/>
            <person name="Mu C."/>
            <person name="Jiang W."/>
            <person name="Fu Q."/>
            <person name="Fu X."/>
            <person name="Miao Y."/>
            <person name="Liu J."/>
            <person name="Yu Q."/>
            <person name="Li R."/>
            <person name="Liao H."/>
            <person name="Li X."/>
            <person name="Kong Y."/>
            <person name="Jiang Z."/>
            <person name="Chourrout D."/>
            <person name="Li R."/>
            <person name="Bao Z."/>
        </authorList>
    </citation>
    <scope>NUCLEOTIDE SEQUENCE [LARGE SCALE GENOMIC DNA]</scope>
    <source>
        <strain evidence="1 2">PY_sf001</strain>
    </source>
</reference>
<evidence type="ECO:0000313" key="1">
    <source>
        <dbReference type="EMBL" id="OWF46804.1"/>
    </source>
</evidence>
<proteinExistence type="predicted"/>
<dbReference type="EMBL" id="NEDP02004076">
    <property type="protein sequence ID" value="OWF46804.1"/>
    <property type="molecule type" value="Genomic_DNA"/>
</dbReference>
<organism evidence="1 2">
    <name type="scientific">Mizuhopecten yessoensis</name>
    <name type="common">Japanese scallop</name>
    <name type="synonym">Patinopecten yessoensis</name>
    <dbReference type="NCBI Taxonomy" id="6573"/>
    <lineage>
        <taxon>Eukaryota</taxon>
        <taxon>Metazoa</taxon>
        <taxon>Spiralia</taxon>
        <taxon>Lophotrochozoa</taxon>
        <taxon>Mollusca</taxon>
        <taxon>Bivalvia</taxon>
        <taxon>Autobranchia</taxon>
        <taxon>Pteriomorphia</taxon>
        <taxon>Pectinida</taxon>
        <taxon>Pectinoidea</taxon>
        <taxon>Pectinidae</taxon>
        <taxon>Mizuhopecten</taxon>
    </lineage>
</organism>
<evidence type="ECO:0000313" key="2">
    <source>
        <dbReference type="Proteomes" id="UP000242188"/>
    </source>
</evidence>